<dbReference type="SUPFAM" id="SSF56645">
    <property type="entry name" value="Acyl-CoA dehydrogenase NM domain-like"/>
    <property type="match status" value="1"/>
</dbReference>
<keyword evidence="3 6" id="KW-0285">Flavoprotein</keyword>
<dbReference type="AlphaFoldDB" id="A0A3L8PV70"/>
<reference evidence="11 12" key="1">
    <citation type="submission" date="2018-09" db="EMBL/GenBank/DDBJ databases">
        <title>Phylogeny of the Shewanellaceae, and recommendation for two new genera, Pseudoshewanella and Parashewanella.</title>
        <authorList>
            <person name="Wang G."/>
        </authorList>
    </citation>
    <scope>NUCLEOTIDE SEQUENCE [LARGE SCALE GENOMIC DNA]</scope>
    <source>
        <strain evidence="11 12">C51</strain>
    </source>
</reference>
<dbReference type="Gene3D" id="1.10.540.10">
    <property type="entry name" value="Acyl-CoA dehydrogenase/oxidase, N-terminal domain"/>
    <property type="match status" value="1"/>
</dbReference>
<comment type="cofactor">
    <cofactor evidence="1 6">
        <name>FAD</name>
        <dbReference type="ChEBI" id="CHEBI:57692"/>
    </cofactor>
</comment>
<dbReference type="Gene3D" id="2.40.110.10">
    <property type="entry name" value="Butyryl-CoA Dehydrogenase, subunit A, domain 2"/>
    <property type="match status" value="1"/>
</dbReference>
<keyword evidence="4 6" id="KW-0274">FAD</keyword>
<evidence type="ECO:0000256" key="3">
    <source>
        <dbReference type="ARBA" id="ARBA00022630"/>
    </source>
</evidence>
<dbReference type="InterPro" id="IPR052166">
    <property type="entry name" value="Diverse_Acyl-CoA_DH"/>
</dbReference>
<dbReference type="Proteomes" id="UP000281474">
    <property type="component" value="Unassembled WGS sequence"/>
</dbReference>
<dbReference type="InterPro" id="IPR009075">
    <property type="entry name" value="AcylCo_DH/oxidase_C"/>
</dbReference>
<evidence type="ECO:0000256" key="5">
    <source>
        <dbReference type="ARBA" id="ARBA00023002"/>
    </source>
</evidence>
<evidence type="ECO:0000313" key="11">
    <source>
        <dbReference type="EMBL" id="RLV58473.1"/>
    </source>
</evidence>
<dbReference type="InterPro" id="IPR025878">
    <property type="entry name" value="Acyl-CoA_dh-like_C_dom"/>
</dbReference>
<organism evidence="11 12">
    <name type="scientific">Parashewanella curva</name>
    <dbReference type="NCBI Taxonomy" id="2338552"/>
    <lineage>
        <taxon>Bacteria</taxon>
        <taxon>Pseudomonadati</taxon>
        <taxon>Pseudomonadota</taxon>
        <taxon>Gammaproteobacteria</taxon>
        <taxon>Alteromonadales</taxon>
        <taxon>Shewanellaceae</taxon>
        <taxon>Parashewanella</taxon>
    </lineage>
</organism>
<dbReference type="InterPro" id="IPR037069">
    <property type="entry name" value="AcylCoA_DH/ox_N_sf"/>
</dbReference>
<dbReference type="GO" id="GO:0016627">
    <property type="term" value="F:oxidoreductase activity, acting on the CH-CH group of donors"/>
    <property type="evidence" value="ECO:0007669"/>
    <property type="project" value="InterPro"/>
</dbReference>
<dbReference type="OrthoDB" id="9807883at2"/>
<evidence type="ECO:0000256" key="1">
    <source>
        <dbReference type="ARBA" id="ARBA00001974"/>
    </source>
</evidence>
<dbReference type="SUPFAM" id="SSF47203">
    <property type="entry name" value="Acyl-CoA dehydrogenase C-terminal domain-like"/>
    <property type="match status" value="1"/>
</dbReference>
<dbReference type="Pfam" id="PF12806">
    <property type="entry name" value="Acyl-CoA_dh_C"/>
    <property type="match status" value="1"/>
</dbReference>
<comment type="caution">
    <text evidence="11">The sequence shown here is derived from an EMBL/GenBank/DDBJ whole genome shotgun (WGS) entry which is preliminary data.</text>
</comment>
<name>A0A3L8PV70_9GAMM</name>
<dbReference type="Pfam" id="PF02770">
    <property type="entry name" value="Acyl-CoA_dh_M"/>
    <property type="match status" value="1"/>
</dbReference>
<feature type="domain" description="Acyl-CoA oxidase/dehydrogenase middle" evidence="8">
    <location>
        <begin position="163"/>
        <end position="269"/>
    </location>
</feature>
<dbReference type="Gene3D" id="1.20.140.10">
    <property type="entry name" value="Butyryl-CoA Dehydrogenase, subunit A, domain 3"/>
    <property type="match status" value="1"/>
</dbReference>
<feature type="domain" description="Acyl-CoA dehydrogenase/oxidase N-terminal" evidence="9">
    <location>
        <begin position="41"/>
        <end position="159"/>
    </location>
</feature>
<dbReference type="InterPro" id="IPR013786">
    <property type="entry name" value="AcylCoA_DH/ox_N"/>
</dbReference>
<comment type="similarity">
    <text evidence="2 6">Belongs to the acyl-CoA dehydrogenase family.</text>
</comment>
<dbReference type="InterPro" id="IPR009100">
    <property type="entry name" value="AcylCoA_DH/oxidase_NM_dom_sf"/>
</dbReference>
<dbReference type="GO" id="GO:0050660">
    <property type="term" value="F:flavin adenine dinucleotide binding"/>
    <property type="evidence" value="ECO:0007669"/>
    <property type="project" value="InterPro"/>
</dbReference>
<evidence type="ECO:0000259" key="7">
    <source>
        <dbReference type="Pfam" id="PF00441"/>
    </source>
</evidence>
<dbReference type="InterPro" id="IPR036250">
    <property type="entry name" value="AcylCo_DH-like_C"/>
</dbReference>
<keyword evidence="12" id="KW-1185">Reference proteome</keyword>
<evidence type="ECO:0000259" key="9">
    <source>
        <dbReference type="Pfam" id="PF02771"/>
    </source>
</evidence>
<sequence length="584" mass="65008">MYPYNAPINEMNFLLKHVFKAEENWQQFPFIQDNLDLDTAMAILEEASKFSSEQIKPINANGDKQGISLENGKVITPNGYKDVYKDFAEGGWVGFCGNPEYEGMGMPKMLGVCVDEMNYSACNAFALYNSLTAGAALCINAHASEALKHKYLPKLYSGEWSGAMAMTESGAGSDLRHIRTYAKHLNDESYSITGTKIFITAGEHDLTSNIIHLVLAKIKNSDKLSLFLVPKLLVNEQGDVSEPNNVAAMSVEHKMGIHGSATCVMNYDNSVGYLIGEEDKGLACMFTMMNYERLSIGIQGLANGEMAYQLASQYAKEREQGSTVSATGEKVPSCMILQHGDIRRMLLTIKTLTDAGRALAIFTGLQLDRAHYLDEQSGKQSSRFAQLLTPVTKAFFSDRGLECSILGQQVFGGHGYIWETGAEQLVRDSRIAQIYEGTNGIQANDFLSRKILADDLSCLKEFIGELRSNISSFTNVPSPYISQLNSGFDQLINTAESIQQRVAILPAAMSSCSVNYLDAFGYCIYGYFWLEMLHHSDEVSEDFRIKKAYFCEFYFDQLFPKSNFHLQQLENLDSSMLNIPEDCF</sequence>
<evidence type="ECO:0000259" key="10">
    <source>
        <dbReference type="Pfam" id="PF12806"/>
    </source>
</evidence>
<dbReference type="InterPro" id="IPR046373">
    <property type="entry name" value="Acyl-CoA_Oxase/DH_mid-dom_sf"/>
</dbReference>
<dbReference type="Pfam" id="PF02771">
    <property type="entry name" value="Acyl-CoA_dh_N"/>
    <property type="match status" value="1"/>
</dbReference>
<evidence type="ECO:0000256" key="2">
    <source>
        <dbReference type="ARBA" id="ARBA00009347"/>
    </source>
</evidence>
<evidence type="ECO:0000313" key="12">
    <source>
        <dbReference type="Proteomes" id="UP000281474"/>
    </source>
</evidence>
<dbReference type="RefSeq" id="WP_121840209.1">
    <property type="nucleotide sequence ID" value="NZ_ML014819.1"/>
</dbReference>
<feature type="domain" description="Acetyl-CoA dehydrogenase-like C-terminal" evidence="10">
    <location>
        <begin position="478"/>
        <end position="579"/>
    </location>
</feature>
<evidence type="ECO:0000259" key="8">
    <source>
        <dbReference type="Pfam" id="PF02770"/>
    </source>
</evidence>
<keyword evidence="5 6" id="KW-0560">Oxidoreductase</keyword>
<evidence type="ECO:0000256" key="4">
    <source>
        <dbReference type="ARBA" id="ARBA00022827"/>
    </source>
</evidence>
<protein>
    <submittedName>
        <fullName evidence="11">Acyl-CoA dehydrogenase</fullName>
    </submittedName>
</protein>
<dbReference type="PANTHER" id="PTHR42803">
    <property type="entry name" value="ACYL-COA DEHYDROGENASE"/>
    <property type="match status" value="1"/>
</dbReference>
<dbReference type="PANTHER" id="PTHR42803:SF1">
    <property type="entry name" value="BROAD-SPECIFICITY LINEAR ACYL-COA DEHYDROGENASE FADE5"/>
    <property type="match status" value="1"/>
</dbReference>
<dbReference type="EMBL" id="QZEI01000070">
    <property type="protein sequence ID" value="RLV58473.1"/>
    <property type="molecule type" value="Genomic_DNA"/>
</dbReference>
<evidence type="ECO:0000256" key="6">
    <source>
        <dbReference type="RuleBase" id="RU362125"/>
    </source>
</evidence>
<gene>
    <name evidence="11" type="ORF">D5018_17125</name>
</gene>
<proteinExistence type="inferred from homology"/>
<dbReference type="InterPro" id="IPR006091">
    <property type="entry name" value="Acyl-CoA_Oxase/DH_mid-dom"/>
</dbReference>
<feature type="domain" description="Acyl-CoA dehydrogenase/oxidase C-terminal" evidence="7">
    <location>
        <begin position="279"/>
        <end position="445"/>
    </location>
</feature>
<dbReference type="Pfam" id="PF00441">
    <property type="entry name" value="Acyl-CoA_dh_1"/>
    <property type="match status" value="1"/>
</dbReference>
<accession>A0A3L8PV70</accession>